<dbReference type="EnsemblMetazoa" id="XM_012204886.1">
    <property type="protein sequence ID" value="XP_012060276.1"/>
    <property type="gene ID" value="LOC105623492"/>
</dbReference>
<dbReference type="Proteomes" id="UP000005205">
    <property type="component" value="Unassembled WGS sequence"/>
</dbReference>
<keyword evidence="3" id="KW-0716">Sensory transduction</keyword>
<evidence type="ECO:0000256" key="3">
    <source>
        <dbReference type="ARBA" id="ARBA00022606"/>
    </source>
</evidence>
<dbReference type="InterPro" id="IPR004117">
    <property type="entry name" value="7tm6_olfct_rcpt"/>
</dbReference>
<evidence type="ECO:0000313" key="12">
    <source>
        <dbReference type="Proteomes" id="UP000005205"/>
    </source>
</evidence>
<dbReference type="EMBL" id="ADTU01024407">
    <property type="status" value="NOT_ANNOTATED_CDS"/>
    <property type="molecule type" value="Genomic_DNA"/>
</dbReference>
<evidence type="ECO:0008006" key="13">
    <source>
        <dbReference type="Google" id="ProtNLM"/>
    </source>
</evidence>
<evidence type="ECO:0000256" key="7">
    <source>
        <dbReference type="ARBA" id="ARBA00023136"/>
    </source>
</evidence>
<name>A0A158NRW8_ATTCE</name>
<keyword evidence="4 10" id="KW-0812">Transmembrane</keyword>
<proteinExistence type="predicted"/>
<evidence type="ECO:0000256" key="10">
    <source>
        <dbReference type="SAM" id="Phobius"/>
    </source>
</evidence>
<dbReference type="PANTHER" id="PTHR21137">
    <property type="entry name" value="ODORANT RECEPTOR"/>
    <property type="match status" value="1"/>
</dbReference>
<keyword evidence="5" id="KW-0552">Olfaction</keyword>
<keyword evidence="2" id="KW-1003">Cell membrane</keyword>
<evidence type="ECO:0000256" key="5">
    <source>
        <dbReference type="ARBA" id="ARBA00022725"/>
    </source>
</evidence>
<reference evidence="11" key="2">
    <citation type="submission" date="2016-04" db="UniProtKB">
        <authorList>
            <consortium name="EnsemblMetazoa"/>
        </authorList>
    </citation>
    <scope>IDENTIFICATION</scope>
</reference>
<dbReference type="EMBL" id="ADTU01024406">
    <property type="status" value="NOT_ANNOTATED_CDS"/>
    <property type="molecule type" value="Genomic_DNA"/>
</dbReference>
<evidence type="ECO:0000313" key="11">
    <source>
        <dbReference type="EnsemblMetazoa" id="XP_012060276.1"/>
    </source>
</evidence>
<keyword evidence="6 10" id="KW-1133">Transmembrane helix</keyword>
<dbReference type="Pfam" id="PF02949">
    <property type="entry name" value="7tm_6"/>
    <property type="match status" value="1"/>
</dbReference>
<evidence type="ECO:0000256" key="4">
    <source>
        <dbReference type="ARBA" id="ARBA00022692"/>
    </source>
</evidence>
<dbReference type="OrthoDB" id="7634903at2759"/>
<sequence>MIAEDWIKSKNEQERNIMIRKAYIARMIVACAYCIMAVGCLFVIIPPGFGIPIRLTTNITDPGRIVPLQTHYIYDVTKQPQYELTYISQTIYIVLAVLSYTGIDHFLGLLVFHISGQLNILKNRLINLNKYINSHDMLKTCVARHIRLLRAIAIIEDTYNVTLLSLFLYFAILFAFYGFRIINLFDEGNDLSFTHLIFFMSTFLNLFVHMCLYCALGEFLVAQCNEIYYAAYSNEWYSVNPKIAQDLLFLLIRGAKPIHLTAGKIFPMTMMTFCKFYFPDAWEYTIRTGAFSNSMINLQLFIRKCLKFLEI</sequence>
<gene>
    <name evidence="11" type="primary">105623492</name>
</gene>
<organism evidence="11 12">
    <name type="scientific">Atta cephalotes</name>
    <name type="common">Leafcutter ant</name>
    <dbReference type="NCBI Taxonomy" id="12957"/>
    <lineage>
        <taxon>Eukaryota</taxon>
        <taxon>Metazoa</taxon>
        <taxon>Ecdysozoa</taxon>
        <taxon>Arthropoda</taxon>
        <taxon>Hexapoda</taxon>
        <taxon>Insecta</taxon>
        <taxon>Pterygota</taxon>
        <taxon>Neoptera</taxon>
        <taxon>Endopterygota</taxon>
        <taxon>Hymenoptera</taxon>
        <taxon>Apocrita</taxon>
        <taxon>Aculeata</taxon>
        <taxon>Formicoidea</taxon>
        <taxon>Formicidae</taxon>
        <taxon>Myrmicinae</taxon>
        <taxon>Atta</taxon>
    </lineage>
</organism>
<dbReference type="GO" id="GO:0004984">
    <property type="term" value="F:olfactory receptor activity"/>
    <property type="evidence" value="ECO:0007669"/>
    <property type="project" value="InterPro"/>
</dbReference>
<dbReference type="GO" id="GO:0007165">
    <property type="term" value="P:signal transduction"/>
    <property type="evidence" value="ECO:0007669"/>
    <property type="project" value="UniProtKB-KW"/>
</dbReference>
<keyword evidence="8" id="KW-0675">Receptor</keyword>
<evidence type="ECO:0000256" key="6">
    <source>
        <dbReference type="ARBA" id="ARBA00022989"/>
    </source>
</evidence>
<protein>
    <recommendedName>
        <fullName evidence="13">Odorant receptor</fullName>
    </recommendedName>
</protein>
<keyword evidence="12" id="KW-1185">Reference proteome</keyword>
<dbReference type="GO" id="GO:0005886">
    <property type="term" value="C:plasma membrane"/>
    <property type="evidence" value="ECO:0007669"/>
    <property type="project" value="UniProtKB-SubCell"/>
</dbReference>
<dbReference type="PANTHER" id="PTHR21137:SF35">
    <property type="entry name" value="ODORANT RECEPTOR 19A-RELATED"/>
    <property type="match status" value="1"/>
</dbReference>
<keyword evidence="9" id="KW-0807">Transducer</keyword>
<evidence type="ECO:0000256" key="9">
    <source>
        <dbReference type="ARBA" id="ARBA00023224"/>
    </source>
</evidence>
<feature type="transmembrane region" description="Helical" evidence="10">
    <location>
        <begin position="191"/>
        <end position="216"/>
    </location>
</feature>
<evidence type="ECO:0000256" key="1">
    <source>
        <dbReference type="ARBA" id="ARBA00004651"/>
    </source>
</evidence>
<dbReference type="KEGG" id="acep:105623492"/>
<accession>A0A158NRW8</accession>
<reference evidence="12" key="1">
    <citation type="journal article" date="2011" name="PLoS Genet.">
        <title>The genome sequence of the leaf-cutter ant Atta cephalotes reveals insights into its obligate symbiotic lifestyle.</title>
        <authorList>
            <person name="Suen G."/>
            <person name="Teiling C."/>
            <person name="Li L."/>
            <person name="Holt C."/>
            <person name="Abouheif E."/>
            <person name="Bornberg-Bauer E."/>
            <person name="Bouffard P."/>
            <person name="Caldera E.J."/>
            <person name="Cash E."/>
            <person name="Cavanaugh A."/>
            <person name="Denas O."/>
            <person name="Elhaik E."/>
            <person name="Fave M.J."/>
            <person name="Gadau J."/>
            <person name="Gibson J.D."/>
            <person name="Graur D."/>
            <person name="Grubbs K.J."/>
            <person name="Hagen D.E."/>
            <person name="Harkins T.T."/>
            <person name="Helmkampf M."/>
            <person name="Hu H."/>
            <person name="Johnson B.R."/>
            <person name="Kim J."/>
            <person name="Marsh S.E."/>
            <person name="Moeller J.A."/>
            <person name="Munoz-Torres M.C."/>
            <person name="Murphy M.C."/>
            <person name="Naughton M.C."/>
            <person name="Nigam S."/>
            <person name="Overson R."/>
            <person name="Rajakumar R."/>
            <person name="Reese J.T."/>
            <person name="Scott J.J."/>
            <person name="Smith C.R."/>
            <person name="Tao S."/>
            <person name="Tsutsui N.D."/>
            <person name="Viljakainen L."/>
            <person name="Wissler L."/>
            <person name="Yandell M.D."/>
            <person name="Zimmer F."/>
            <person name="Taylor J."/>
            <person name="Slater S.C."/>
            <person name="Clifton S.W."/>
            <person name="Warren W.C."/>
            <person name="Elsik C.G."/>
            <person name="Smith C.D."/>
            <person name="Weinstock G.M."/>
            <person name="Gerardo N.M."/>
            <person name="Currie C.R."/>
        </authorList>
    </citation>
    <scope>NUCLEOTIDE SEQUENCE [LARGE SCALE GENOMIC DNA]</scope>
</reference>
<comment type="subcellular location">
    <subcellularLocation>
        <location evidence="1">Cell membrane</location>
        <topology evidence="1">Multi-pass membrane protein</topology>
    </subcellularLocation>
</comment>
<evidence type="ECO:0000256" key="2">
    <source>
        <dbReference type="ARBA" id="ARBA00022475"/>
    </source>
</evidence>
<feature type="transmembrane region" description="Helical" evidence="10">
    <location>
        <begin position="23"/>
        <end position="45"/>
    </location>
</feature>
<dbReference type="AlphaFoldDB" id="A0A158NRW8"/>
<feature type="transmembrane region" description="Helical" evidence="10">
    <location>
        <begin position="91"/>
        <end position="114"/>
    </location>
</feature>
<feature type="transmembrane region" description="Helical" evidence="10">
    <location>
        <begin position="159"/>
        <end position="179"/>
    </location>
</feature>
<dbReference type="GO" id="GO:0005549">
    <property type="term" value="F:odorant binding"/>
    <property type="evidence" value="ECO:0007669"/>
    <property type="project" value="InterPro"/>
</dbReference>
<evidence type="ECO:0000256" key="8">
    <source>
        <dbReference type="ARBA" id="ARBA00023170"/>
    </source>
</evidence>
<keyword evidence="7 10" id="KW-0472">Membrane</keyword>
<dbReference type="InParanoid" id="A0A158NRW8"/>